<protein>
    <submittedName>
        <fullName evidence="7">RNA polymerase sigma-70 factor, ECF subfamily</fullName>
    </submittedName>
</protein>
<feature type="domain" description="RNA polymerase sigma factor 70 region 4 type 2" evidence="6">
    <location>
        <begin position="121"/>
        <end position="171"/>
    </location>
</feature>
<dbReference type="InterPro" id="IPR013325">
    <property type="entry name" value="RNA_pol_sigma_r2"/>
</dbReference>
<evidence type="ECO:0000259" key="6">
    <source>
        <dbReference type="Pfam" id="PF08281"/>
    </source>
</evidence>
<evidence type="ECO:0000313" key="7">
    <source>
        <dbReference type="EMBL" id="SDW92738.1"/>
    </source>
</evidence>
<dbReference type="EMBL" id="FNNJ01000002">
    <property type="protein sequence ID" value="SDW92738.1"/>
    <property type="molecule type" value="Genomic_DNA"/>
</dbReference>
<dbReference type="OrthoDB" id="9780326at2"/>
<keyword evidence="4" id="KW-0804">Transcription</keyword>
<accession>A0A1H2XJ63</accession>
<evidence type="ECO:0000313" key="8">
    <source>
        <dbReference type="Proteomes" id="UP000199595"/>
    </source>
</evidence>
<organism evidence="7 8">
    <name type="scientific">Lutibacter oricola</name>
    <dbReference type="NCBI Taxonomy" id="762486"/>
    <lineage>
        <taxon>Bacteria</taxon>
        <taxon>Pseudomonadati</taxon>
        <taxon>Bacteroidota</taxon>
        <taxon>Flavobacteriia</taxon>
        <taxon>Flavobacteriales</taxon>
        <taxon>Flavobacteriaceae</taxon>
        <taxon>Lutibacter</taxon>
    </lineage>
</organism>
<dbReference type="InterPro" id="IPR039425">
    <property type="entry name" value="RNA_pol_sigma-70-like"/>
</dbReference>
<dbReference type="Pfam" id="PF04542">
    <property type="entry name" value="Sigma70_r2"/>
    <property type="match status" value="1"/>
</dbReference>
<dbReference type="InterPro" id="IPR007627">
    <property type="entry name" value="RNA_pol_sigma70_r2"/>
</dbReference>
<dbReference type="SUPFAM" id="SSF88659">
    <property type="entry name" value="Sigma3 and sigma4 domains of RNA polymerase sigma factors"/>
    <property type="match status" value="1"/>
</dbReference>
<dbReference type="Proteomes" id="UP000199595">
    <property type="component" value="Unassembled WGS sequence"/>
</dbReference>
<dbReference type="InterPro" id="IPR013324">
    <property type="entry name" value="RNA_pol_sigma_r3/r4-like"/>
</dbReference>
<feature type="domain" description="RNA polymerase sigma-70 region 2" evidence="5">
    <location>
        <begin position="25"/>
        <end position="91"/>
    </location>
</feature>
<evidence type="ECO:0000259" key="5">
    <source>
        <dbReference type="Pfam" id="PF04542"/>
    </source>
</evidence>
<dbReference type="GO" id="GO:0006352">
    <property type="term" value="P:DNA-templated transcription initiation"/>
    <property type="evidence" value="ECO:0007669"/>
    <property type="project" value="InterPro"/>
</dbReference>
<dbReference type="InterPro" id="IPR013249">
    <property type="entry name" value="RNA_pol_sigma70_r4_t2"/>
</dbReference>
<reference evidence="7 8" key="1">
    <citation type="submission" date="2016-10" db="EMBL/GenBank/DDBJ databases">
        <authorList>
            <person name="de Groot N.N."/>
        </authorList>
    </citation>
    <scope>NUCLEOTIDE SEQUENCE [LARGE SCALE GENOMIC DNA]</scope>
    <source>
        <strain evidence="7 8">DSM 24956</strain>
    </source>
</reference>
<dbReference type="GO" id="GO:0003677">
    <property type="term" value="F:DNA binding"/>
    <property type="evidence" value="ECO:0007669"/>
    <property type="project" value="InterPro"/>
</dbReference>
<dbReference type="AlphaFoldDB" id="A0A1H2XJ63"/>
<dbReference type="InterPro" id="IPR036388">
    <property type="entry name" value="WH-like_DNA-bd_sf"/>
</dbReference>
<dbReference type="InterPro" id="IPR014284">
    <property type="entry name" value="RNA_pol_sigma-70_dom"/>
</dbReference>
<dbReference type="Pfam" id="PF08281">
    <property type="entry name" value="Sigma70_r4_2"/>
    <property type="match status" value="1"/>
</dbReference>
<evidence type="ECO:0000256" key="1">
    <source>
        <dbReference type="ARBA" id="ARBA00010641"/>
    </source>
</evidence>
<comment type="similarity">
    <text evidence="1">Belongs to the sigma-70 factor family. ECF subfamily.</text>
</comment>
<keyword evidence="3" id="KW-0731">Sigma factor</keyword>
<dbReference type="Gene3D" id="1.10.10.10">
    <property type="entry name" value="Winged helix-like DNA-binding domain superfamily/Winged helix DNA-binding domain"/>
    <property type="match status" value="1"/>
</dbReference>
<sequence length="188" mass="22588">MTSETNFIKELISDKHREKAFNKLLDMYQERLYWHIRKLVITHENANDVLQNTFIRVFKSLPKFQQKSSLHTWMYRIAYNESIRFIESNKKKQHNSLDTLNEGYVNTLISDEHFDGDEAQLKLQKTLSKLPEKQRYIFQMKYYDDLKFREMVDILGMKEGTIKTAYYNAVKYIEKDILNIELLEISEG</sequence>
<evidence type="ECO:0000256" key="2">
    <source>
        <dbReference type="ARBA" id="ARBA00023015"/>
    </source>
</evidence>
<dbReference type="PANTHER" id="PTHR43133:SF51">
    <property type="entry name" value="RNA POLYMERASE SIGMA FACTOR"/>
    <property type="match status" value="1"/>
</dbReference>
<evidence type="ECO:0000256" key="3">
    <source>
        <dbReference type="ARBA" id="ARBA00023082"/>
    </source>
</evidence>
<dbReference type="STRING" id="762486.SAMN05444411_102482"/>
<proteinExistence type="inferred from homology"/>
<keyword evidence="2" id="KW-0805">Transcription regulation</keyword>
<dbReference type="PANTHER" id="PTHR43133">
    <property type="entry name" value="RNA POLYMERASE ECF-TYPE SIGMA FACTO"/>
    <property type="match status" value="1"/>
</dbReference>
<dbReference type="NCBIfam" id="TIGR02937">
    <property type="entry name" value="sigma70-ECF"/>
    <property type="match status" value="1"/>
</dbReference>
<keyword evidence="8" id="KW-1185">Reference proteome</keyword>
<dbReference type="RefSeq" id="WP_090121627.1">
    <property type="nucleotide sequence ID" value="NZ_FNNJ01000002.1"/>
</dbReference>
<name>A0A1H2XJ63_9FLAO</name>
<dbReference type="Gene3D" id="1.10.1740.10">
    <property type="match status" value="1"/>
</dbReference>
<evidence type="ECO:0000256" key="4">
    <source>
        <dbReference type="ARBA" id="ARBA00023163"/>
    </source>
</evidence>
<gene>
    <name evidence="7" type="ORF">SAMN05444411_102482</name>
</gene>
<dbReference type="SUPFAM" id="SSF88946">
    <property type="entry name" value="Sigma2 domain of RNA polymerase sigma factors"/>
    <property type="match status" value="1"/>
</dbReference>
<dbReference type="GO" id="GO:0016987">
    <property type="term" value="F:sigma factor activity"/>
    <property type="evidence" value="ECO:0007669"/>
    <property type="project" value="UniProtKB-KW"/>
</dbReference>